<gene>
    <name evidence="1" type="ORF">MW7_003620</name>
</gene>
<reference evidence="1" key="1">
    <citation type="submission" date="2019-05" db="EMBL/GenBank/DDBJ databases">
        <title>Revised genome assembly of Burkholderiaceae (previously Ralstonia) sp. PBA.</title>
        <authorList>
            <person name="Gan H.M."/>
        </authorList>
    </citation>
    <scope>NUCLEOTIDE SEQUENCE</scope>
    <source>
        <strain evidence="1">PBA</strain>
    </source>
</reference>
<organism evidence="1 2">
    <name type="scientific">Imbroritus primus</name>
    <dbReference type="NCBI Taxonomy" id="3058603"/>
    <lineage>
        <taxon>Bacteria</taxon>
        <taxon>Pseudomonadati</taxon>
        <taxon>Pseudomonadota</taxon>
        <taxon>Betaproteobacteria</taxon>
        <taxon>Burkholderiales</taxon>
        <taxon>Burkholderiaceae</taxon>
        <taxon>Imbroritus</taxon>
    </lineage>
</organism>
<protein>
    <submittedName>
        <fullName evidence="1">Porin</fullName>
    </submittedName>
</protein>
<sequence length="351" mass="36699">MKMKLFAAAVAALAAGGAYAQSSVTLYGIADVGVEYVNKQVGSGDSVFRMTSGNYSGSRFGLRGVEDLGGGLKAIFTLENGFNVDTGGQADSSRFFNRLAFVGLQGNFGAVTLGRQNNLIYDFGIQFDPMVVAPRYGLGAMDGDLGGSTGRADNAIKYRGTFGGLTVGALYSFGWNGNNGVGGEVPGEAKVGREYDLGLTYANGPFAVGAVYNEKRGSSIATADDKTRKAALAGSFAFGPAKAFLGYRYAKATVASVSNRSDLYWGGLTYNVTPAFALTGAAYYTQTKASDNDPWMFVLSGDYALSKRTDAYLNVAYARNKGNNTFGVGGFGTAEAGSNQTGAVVGIRHRF</sequence>
<evidence type="ECO:0000313" key="2">
    <source>
        <dbReference type="Proteomes" id="UP000004277"/>
    </source>
</evidence>
<comment type="caution">
    <text evidence="1">The sequence shown here is derived from an EMBL/GenBank/DDBJ whole genome shotgun (WGS) entry which is preliminary data.</text>
</comment>
<evidence type="ECO:0000313" key="1">
    <source>
        <dbReference type="EMBL" id="TMS59281.1"/>
    </source>
</evidence>
<proteinExistence type="predicted"/>
<accession>A0ACD3SST9</accession>
<dbReference type="Proteomes" id="UP000004277">
    <property type="component" value="Unassembled WGS sequence"/>
</dbReference>
<name>A0ACD3SST9_9BURK</name>
<dbReference type="EMBL" id="AKCV02000011">
    <property type="protein sequence ID" value="TMS59281.1"/>
    <property type="molecule type" value="Genomic_DNA"/>
</dbReference>
<keyword evidence="2" id="KW-1185">Reference proteome</keyword>